<gene>
    <name evidence="1" type="ORF">X777_14846</name>
</gene>
<name>A0A026WRN2_OOCBI</name>
<evidence type="ECO:0000313" key="2">
    <source>
        <dbReference type="Proteomes" id="UP000053097"/>
    </source>
</evidence>
<dbReference type="EMBL" id="KK107119">
    <property type="protein sequence ID" value="EZA58677.1"/>
    <property type="molecule type" value="Genomic_DNA"/>
</dbReference>
<organism evidence="1 2">
    <name type="scientific">Ooceraea biroi</name>
    <name type="common">Clonal raider ant</name>
    <name type="synonym">Cerapachys biroi</name>
    <dbReference type="NCBI Taxonomy" id="2015173"/>
    <lineage>
        <taxon>Eukaryota</taxon>
        <taxon>Metazoa</taxon>
        <taxon>Ecdysozoa</taxon>
        <taxon>Arthropoda</taxon>
        <taxon>Hexapoda</taxon>
        <taxon>Insecta</taxon>
        <taxon>Pterygota</taxon>
        <taxon>Neoptera</taxon>
        <taxon>Endopterygota</taxon>
        <taxon>Hymenoptera</taxon>
        <taxon>Apocrita</taxon>
        <taxon>Aculeata</taxon>
        <taxon>Formicoidea</taxon>
        <taxon>Formicidae</taxon>
        <taxon>Dorylinae</taxon>
        <taxon>Ooceraea</taxon>
    </lineage>
</organism>
<evidence type="ECO:0000313" key="1">
    <source>
        <dbReference type="EMBL" id="EZA58677.1"/>
    </source>
</evidence>
<dbReference type="AlphaFoldDB" id="A0A026WRN2"/>
<reference evidence="1 2" key="1">
    <citation type="journal article" date="2014" name="Curr. Biol.">
        <title>The genome of the clonal raider ant Cerapachys biroi.</title>
        <authorList>
            <person name="Oxley P.R."/>
            <person name="Ji L."/>
            <person name="Fetter-Pruneda I."/>
            <person name="McKenzie S.K."/>
            <person name="Li C."/>
            <person name="Hu H."/>
            <person name="Zhang G."/>
            <person name="Kronauer D.J."/>
        </authorList>
    </citation>
    <scope>NUCLEOTIDE SEQUENCE [LARGE SCALE GENOMIC DNA]</scope>
</reference>
<dbReference type="Proteomes" id="UP000053097">
    <property type="component" value="Unassembled WGS sequence"/>
</dbReference>
<protein>
    <submittedName>
        <fullName evidence="1">Uncharacterized protein</fullName>
    </submittedName>
</protein>
<sequence length="88" mass="10576">MKYTKKRKEKKRRKARNCIMDIMKYKRQIVARYHKYLVRSRTELHFHLPALCIFFGRPSSEFISSELRLEWHIRGVTNSNLASCSSLS</sequence>
<accession>A0A026WRN2</accession>
<proteinExistence type="predicted"/>
<keyword evidence="2" id="KW-1185">Reference proteome</keyword>